<dbReference type="PROSITE" id="PS51674">
    <property type="entry name" value="4FE4S_WBL"/>
    <property type="match status" value="1"/>
</dbReference>
<reference evidence="2 3" key="1">
    <citation type="submission" date="2019-03" db="EMBL/GenBank/DDBJ databases">
        <title>Genomic Encyclopedia of Type Strains, Phase IV (KMG-IV): sequencing the most valuable type-strain genomes for metagenomic binning, comparative biology and taxonomic classification.</title>
        <authorList>
            <person name="Goeker M."/>
        </authorList>
    </citation>
    <scope>NUCLEOTIDE SEQUENCE [LARGE SCALE GENOMIC DNA]</scope>
    <source>
        <strain evidence="2 3">DSM 45361</strain>
    </source>
</reference>
<sequence>MTDYESLEDVAAELDRFRDVPNDVLSSVVVRDGSCMRLYVENVPPQWLNDPTTDRELAARVCAGCPVRTQCLELELRTAGPVTVGVWGALNETDRRALYPVWAARRAIPGNGGGR</sequence>
<evidence type="ECO:0000313" key="3">
    <source>
        <dbReference type="Proteomes" id="UP000295444"/>
    </source>
</evidence>
<evidence type="ECO:0000313" key="2">
    <source>
        <dbReference type="EMBL" id="TDP91829.1"/>
    </source>
</evidence>
<dbReference type="EMBL" id="SNXZ01000008">
    <property type="protein sequence ID" value="TDP91829.1"/>
    <property type="molecule type" value="Genomic_DNA"/>
</dbReference>
<accession>A0A4R6RXM1</accession>
<comment type="caution">
    <text evidence="2">The sequence shown here is derived from an EMBL/GenBank/DDBJ whole genome shotgun (WGS) entry which is preliminary data.</text>
</comment>
<dbReference type="RefSeq" id="WP_133853414.1">
    <property type="nucleotide sequence ID" value="NZ_SNXZ01000008.1"/>
</dbReference>
<dbReference type="InterPro" id="IPR034768">
    <property type="entry name" value="4FE4S_WBL"/>
</dbReference>
<dbReference type="Pfam" id="PF02467">
    <property type="entry name" value="Whib"/>
    <property type="match status" value="1"/>
</dbReference>
<feature type="domain" description="4Fe-4S Wbl-type" evidence="1">
    <location>
        <begin position="34"/>
        <end position="97"/>
    </location>
</feature>
<dbReference type="Proteomes" id="UP000295444">
    <property type="component" value="Unassembled WGS sequence"/>
</dbReference>
<gene>
    <name evidence="2" type="ORF">EV186_10838</name>
</gene>
<keyword evidence="3" id="KW-1185">Reference proteome</keyword>
<evidence type="ECO:0000259" key="1">
    <source>
        <dbReference type="PROSITE" id="PS51674"/>
    </source>
</evidence>
<organism evidence="2 3">
    <name type="scientific">Labedaea rhizosphaerae</name>
    <dbReference type="NCBI Taxonomy" id="598644"/>
    <lineage>
        <taxon>Bacteria</taxon>
        <taxon>Bacillati</taxon>
        <taxon>Actinomycetota</taxon>
        <taxon>Actinomycetes</taxon>
        <taxon>Pseudonocardiales</taxon>
        <taxon>Pseudonocardiaceae</taxon>
        <taxon>Labedaea</taxon>
    </lineage>
</organism>
<name>A0A4R6RXM1_LABRH</name>
<dbReference type="OrthoDB" id="3689751at2"/>
<protein>
    <submittedName>
        <fullName evidence="2">WhiB family redox-sensing transcriptional regulator</fullName>
    </submittedName>
</protein>
<dbReference type="AlphaFoldDB" id="A0A4R6RXM1"/>
<proteinExistence type="predicted"/>